<accession>A0A8H4QUV2</accession>
<protein>
    <submittedName>
        <fullName evidence="3">Uncharacterized protein</fullName>
    </submittedName>
</protein>
<reference evidence="3 4" key="1">
    <citation type="submission" date="2019-12" db="EMBL/GenBank/DDBJ databases">
        <authorList>
            <person name="Floudas D."/>
            <person name="Bentzer J."/>
            <person name="Ahren D."/>
            <person name="Johansson T."/>
            <person name="Persson P."/>
            <person name="Tunlid A."/>
        </authorList>
    </citation>
    <scope>NUCLEOTIDE SEQUENCE [LARGE SCALE GENOMIC DNA]</scope>
    <source>
        <strain evidence="3 4">CBS 102.39</strain>
    </source>
</reference>
<dbReference type="Proteomes" id="UP000521872">
    <property type="component" value="Unassembled WGS sequence"/>
</dbReference>
<comment type="caution">
    <text evidence="3">The sequence shown here is derived from an EMBL/GenBank/DDBJ whole genome shotgun (WGS) entry which is preliminary data.</text>
</comment>
<evidence type="ECO:0000313" key="4">
    <source>
        <dbReference type="Proteomes" id="UP000521872"/>
    </source>
</evidence>
<dbReference type="AlphaFoldDB" id="A0A8H4QUV2"/>
<feature type="region of interest" description="Disordered" evidence="2">
    <location>
        <begin position="167"/>
        <end position="189"/>
    </location>
</feature>
<evidence type="ECO:0000256" key="2">
    <source>
        <dbReference type="SAM" id="MobiDB-lite"/>
    </source>
</evidence>
<feature type="region of interest" description="Disordered" evidence="2">
    <location>
        <begin position="54"/>
        <end position="130"/>
    </location>
</feature>
<feature type="compositionally biased region" description="Low complexity" evidence="2">
    <location>
        <begin position="61"/>
        <end position="74"/>
    </location>
</feature>
<proteinExistence type="predicted"/>
<keyword evidence="4" id="KW-1185">Reference proteome</keyword>
<feature type="region of interest" description="Disordered" evidence="2">
    <location>
        <begin position="637"/>
        <end position="665"/>
    </location>
</feature>
<feature type="compositionally biased region" description="Low complexity" evidence="2">
    <location>
        <begin position="710"/>
        <end position="729"/>
    </location>
</feature>
<feature type="region of interest" description="Disordered" evidence="2">
    <location>
        <begin position="496"/>
        <end position="560"/>
    </location>
</feature>
<organism evidence="3 4">
    <name type="scientific">Agrocybe pediades</name>
    <dbReference type="NCBI Taxonomy" id="84607"/>
    <lineage>
        <taxon>Eukaryota</taxon>
        <taxon>Fungi</taxon>
        <taxon>Dikarya</taxon>
        <taxon>Basidiomycota</taxon>
        <taxon>Agaricomycotina</taxon>
        <taxon>Agaricomycetes</taxon>
        <taxon>Agaricomycetidae</taxon>
        <taxon>Agaricales</taxon>
        <taxon>Agaricineae</taxon>
        <taxon>Strophariaceae</taxon>
        <taxon>Agrocybe</taxon>
    </lineage>
</organism>
<evidence type="ECO:0000256" key="1">
    <source>
        <dbReference type="SAM" id="Coils"/>
    </source>
</evidence>
<keyword evidence="1" id="KW-0175">Coiled coil</keyword>
<feature type="compositionally biased region" description="Polar residues" evidence="2">
    <location>
        <begin position="501"/>
        <end position="523"/>
    </location>
</feature>
<feature type="compositionally biased region" description="Polar residues" evidence="2">
    <location>
        <begin position="106"/>
        <end position="128"/>
    </location>
</feature>
<gene>
    <name evidence="3" type="ORF">D9613_006180</name>
</gene>
<feature type="compositionally biased region" description="Basic residues" evidence="2">
    <location>
        <begin position="524"/>
        <end position="533"/>
    </location>
</feature>
<feature type="coiled-coil region" evidence="1">
    <location>
        <begin position="809"/>
        <end position="887"/>
    </location>
</feature>
<feature type="region of interest" description="Disordered" evidence="2">
    <location>
        <begin position="685"/>
        <end position="737"/>
    </location>
</feature>
<sequence>MLLYLWQYTLLRILCKKLPRRGWQMQHWPQAVPITRNLNLCGADCGQSDSILAHDNPMPYTSTTRLNTTTSNDTTHGRRSLQSAAANRQPLAHRIRLRSRLMDPAPSTTAPARGTQPSRGSGMSSTVRNAGHFQGSRNVAIHDGEFLNTLGHHTNLVVNLNQTGYVPSGGEDLPSQGSHPGANATGDDDRLNELRNRNMQAVMQLPVQRSNEIYERHLLLKGRGFPLWIPEPNKNLSMIYQRQGISIGDVGLVTYAGSFSFLFNICLPADHPVNPRVMPEGFAPIDPPIDPGDVRRFTEFKAGSFLGSNSIIKSLEPYENQLSFEAQSSEGAILVMPEGAVSYDFENIPSFRKYIAANLESWYRYANGLRGREAKNGDIRVVIGCDKSTSWGMAAMSNLSEERNSRLTLLSKKTEPTDSQNPQPVGYTWEYSGVAEVRAGPDPEEIEELRVDDPEPSIKYANQSLFIRTLNPTLGSELWEKVNRDLGLADLSNVRTEQDSDSVNLATQQNMDSQSAPSNTNSRHTNHPRRRHASSIPDDLQEDISRKEDNVSSSLTPELKDRFHPSIGLNRFLSETYPHARMIITEDRDWYSVIKEDETELPPGHELYRRALDISDVEYDDSDGILYLKPTREPVRNLRNSEEEADEEVSAMEWVGNEEEEEEEEEEWSIEKWEEAVNAPAGATLAESASGMIMPKLTGSSSSKKRRRSFPSVSSSSTTHFISHSTSGSDAEGGDEKRVERQVWDNMKGEEEHVMRKAWEMMNFIKRYDEEMKKRDEMVKTIEIIMKALDEMMERDAWGRERDAWEMMKRREEEMTKKHEEERKIFEEEMMKRHEEVMKRHEEEMKRFEEEMMKRHDEMMKRHEEEMQRFEEELTKRYEEMRQMDKEA</sequence>
<evidence type="ECO:0000313" key="3">
    <source>
        <dbReference type="EMBL" id="KAF4617807.1"/>
    </source>
</evidence>
<dbReference type="EMBL" id="JAACJL010000030">
    <property type="protein sequence ID" value="KAF4617807.1"/>
    <property type="molecule type" value="Genomic_DNA"/>
</dbReference>
<name>A0A8H4QUV2_9AGAR</name>
<feature type="compositionally biased region" description="Acidic residues" evidence="2">
    <location>
        <begin position="643"/>
        <end position="665"/>
    </location>
</feature>